<dbReference type="RefSeq" id="WP_005977625.1">
    <property type="nucleotide sequence ID" value="NZ_BAABXY010000001.1"/>
</dbReference>
<dbReference type="EMBL" id="LS483487">
    <property type="protein sequence ID" value="SQJ02360.1"/>
    <property type="molecule type" value="Genomic_DNA"/>
</dbReference>
<feature type="domain" description="FHA" evidence="1">
    <location>
        <begin position="87"/>
        <end position="131"/>
    </location>
</feature>
<dbReference type="AlphaFoldDB" id="A0AAX1TVD3"/>
<dbReference type="Pfam" id="PF00498">
    <property type="entry name" value="FHA"/>
    <property type="match status" value="1"/>
</dbReference>
<dbReference type="Proteomes" id="UP000249008">
    <property type="component" value="Chromosome 1"/>
</dbReference>
<accession>A0AAX1TVD3</accession>
<dbReference type="SUPFAM" id="SSF49879">
    <property type="entry name" value="SMAD/FHA domain"/>
    <property type="match status" value="1"/>
</dbReference>
<evidence type="ECO:0000313" key="3">
    <source>
        <dbReference type="Proteomes" id="UP000249008"/>
    </source>
</evidence>
<sequence length="176" mass="20110">MMKLERCENGHVYNAARYKECPYCNNTDRLEDIAVREEIPMDQVDIEDDKTVAYWANELAVDPVVGWLVCFNGYEKGKDFKLKSEKNFIGRAPEMDICLEGDNNISRKNHAIIAYNPKNREFVITPGDGNGIVYVQGEAVYAPMKLSSFDVIEMGTSKFVFVALCGEEFDWKIDKE</sequence>
<dbReference type="InterPro" id="IPR008984">
    <property type="entry name" value="SMAD_FHA_dom_sf"/>
</dbReference>
<evidence type="ECO:0000259" key="1">
    <source>
        <dbReference type="PROSITE" id="PS50006"/>
    </source>
</evidence>
<name>A0AAX1TVD3_9FUSO</name>
<dbReference type="KEGG" id="ful:C4N20_13690"/>
<dbReference type="InterPro" id="IPR000253">
    <property type="entry name" value="FHA_dom"/>
</dbReference>
<gene>
    <name evidence="2" type="ORF">NCTC12112_01305</name>
</gene>
<evidence type="ECO:0000313" key="2">
    <source>
        <dbReference type="EMBL" id="SQJ02360.1"/>
    </source>
</evidence>
<proteinExistence type="predicted"/>
<dbReference type="PROSITE" id="PS50006">
    <property type="entry name" value="FHA_DOMAIN"/>
    <property type="match status" value="1"/>
</dbReference>
<dbReference type="Gene3D" id="2.60.200.20">
    <property type="match status" value="1"/>
</dbReference>
<reference evidence="2 3" key="1">
    <citation type="submission" date="2018-06" db="EMBL/GenBank/DDBJ databases">
        <authorList>
            <consortium name="Pathogen Informatics"/>
            <person name="Doyle S."/>
        </authorList>
    </citation>
    <scope>NUCLEOTIDE SEQUENCE [LARGE SCALE GENOMIC DNA]</scope>
    <source>
        <strain evidence="2 3">NCTC12112</strain>
    </source>
</reference>
<protein>
    <submittedName>
        <fullName evidence="2">FHA domain</fullName>
    </submittedName>
</protein>
<dbReference type="GeneID" id="78455874"/>
<organism evidence="2 3">
    <name type="scientific">Fusobacterium ulcerans</name>
    <dbReference type="NCBI Taxonomy" id="861"/>
    <lineage>
        <taxon>Bacteria</taxon>
        <taxon>Fusobacteriati</taxon>
        <taxon>Fusobacteriota</taxon>
        <taxon>Fusobacteriia</taxon>
        <taxon>Fusobacteriales</taxon>
        <taxon>Fusobacteriaceae</taxon>
        <taxon>Fusobacterium</taxon>
    </lineage>
</organism>
<dbReference type="CDD" id="cd00060">
    <property type="entry name" value="FHA"/>
    <property type="match status" value="1"/>
</dbReference>